<organism evidence="2 3">
    <name type="scientific">Engystomops pustulosus</name>
    <name type="common">Tungara frog</name>
    <name type="synonym">Physalaemus pustulosus</name>
    <dbReference type="NCBI Taxonomy" id="76066"/>
    <lineage>
        <taxon>Eukaryota</taxon>
        <taxon>Metazoa</taxon>
        <taxon>Chordata</taxon>
        <taxon>Craniata</taxon>
        <taxon>Vertebrata</taxon>
        <taxon>Euteleostomi</taxon>
        <taxon>Amphibia</taxon>
        <taxon>Batrachia</taxon>
        <taxon>Anura</taxon>
        <taxon>Neobatrachia</taxon>
        <taxon>Hyloidea</taxon>
        <taxon>Leptodactylidae</taxon>
        <taxon>Leiuperinae</taxon>
        <taxon>Engystomops</taxon>
    </lineage>
</organism>
<evidence type="ECO:0000256" key="1">
    <source>
        <dbReference type="SAM" id="MobiDB-lite"/>
    </source>
</evidence>
<evidence type="ECO:0000313" key="2">
    <source>
        <dbReference type="EMBL" id="KAG8543908.1"/>
    </source>
</evidence>
<sequence length="148" mass="16334">MDQAMMLAHPLMAASTASNSNRSSPACSPILRKRSRSPTPQQSEGEVMVEKSSDHSSDKSPPTPEPGVQRSGSSQSGRSGGKNSKVRAASVSSYHWTLMILEMENAWTKGFIRTFSCREVNMVTRKTKIYQGQLVNLSFWFANSFCIQ</sequence>
<comment type="caution">
    <text evidence="2">The sequence shown here is derived from an EMBL/GenBank/DDBJ whole genome shotgun (WGS) entry which is preliminary data.</text>
</comment>
<feature type="compositionally biased region" description="Basic and acidic residues" evidence="1">
    <location>
        <begin position="48"/>
        <end position="58"/>
    </location>
</feature>
<dbReference type="EMBL" id="WNYA01002729">
    <property type="protein sequence ID" value="KAG8543908.1"/>
    <property type="molecule type" value="Genomic_DNA"/>
</dbReference>
<protein>
    <submittedName>
        <fullName evidence="2">Uncharacterized protein</fullName>
    </submittedName>
</protein>
<name>A0AAV6ZCB5_ENGPU</name>
<feature type="compositionally biased region" description="Low complexity" evidence="1">
    <location>
        <begin position="13"/>
        <end position="26"/>
    </location>
</feature>
<evidence type="ECO:0000313" key="3">
    <source>
        <dbReference type="Proteomes" id="UP000824782"/>
    </source>
</evidence>
<proteinExistence type="predicted"/>
<dbReference type="Proteomes" id="UP000824782">
    <property type="component" value="Unassembled WGS sequence"/>
</dbReference>
<reference evidence="2" key="1">
    <citation type="thesis" date="2020" institute="ProQuest LLC" country="789 East Eisenhower Parkway, Ann Arbor, MI, USA">
        <title>Comparative Genomics and Chromosome Evolution.</title>
        <authorList>
            <person name="Mudd A.B."/>
        </authorList>
    </citation>
    <scope>NUCLEOTIDE SEQUENCE</scope>
    <source>
        <strain evidence="2">237g6f4</strain>
        <tissue evidence="2">Blood</tissue>
    </source>
</reference>
<gene>
    <name evidence="2" type="ORF">GDO81_023416</name>
</gene>
<accession>A0AAV6ZCB5</accession>
<dbReference type="AlphaFoldDB" id="A0AAV6ZCB5"/>
<feature type="compositionally biased region" description="Low complexity" evidence="1">
    <location>
        <begin position="67"/>
        <end position="77"/>
    </location>
</feature>
<feature type="region of interest" description="Disordered" evidence="1">
    <location>
        <begin position="1"/>
        <end position="87"/>
    </location>
</feature>
<keyword evidence="3" id="KW-1185">Reference proteome</keyword>